<comment type="caution">
    <text evidence="2">The sequence shown here is derived from an EMBL/GenBank/DDBJ whole genome shotgun (WGS) entry which is preliminary data.</text>
</comment>
<accession>A0A699YE93</accession>
<feature type="region of interest" description="Disordered" evidence="1">
    <location>
        <begin position="150"/>
        <end position="199"/>
    </location>
</feature>
<evidence type="ECO:0000313" key="3">
    <source>
        <dbReference type="Proteomes" id="UP000485058"/>
    </source>
</evidence>
<gene>
    <name evidence="2" type="ORF">HaLaN_03428</name>
</gene>
<protein>
    <submittedName>
        <fullName evidence="2">Uncharacterized protein</fullName>
    </submittedName>
</protein>
<feature type="compositionally biased region" description="Acidic residues" evidence="1">
    <location>
        <begin position="186"/>
        <end position="199"/>
    </location>
</feature>
<sequence>MAPCTICVPALCGSDCIRLHLGVQQQMWGEVAKGAADTAGEALQRTGSLVEWGQQQANQVGATLYSSTIHPVLSFLWWFYLTLPYEAASWLAANSLALAQQAAGASLSAGHRVASTSSALINSLVTCASLALPPLLAHCSCQGCRHRVPPHPGRAAHREQQHGRPGEPHPAPHPRHSGGGGVPQPPEEDPDEWQPELKQ</sequence>
<dbReference type="AlphaFoldDB" id="A0A699YE93"/>
<reference evidence="2 3" key="1">
    <citation type="submission" date="2020-02" db="EMBL/GenBank/DDBJ databases">
        <title>Draft genome sequence of Haematococcus lacustris strain NIES-144.</title>
        <authorList>
            <person name="Morimoto D."/>
            <person name="Nakagawa S."/>
            <person name="Yoshida T."/>
            <person name="Sawayama S."/>
        </authorList>
    </citation>
    <scope>NUCLEOTIDE SEQUENCE [LARGE SCALE GENOMIC DNA]</scope>
    <source>
        <strain evidence="2 3">NIES-144</strain>
    </source>
</reference>
<name>A0A699YE93_HAELA</name>
<organism evidence="2 3">
    <name type="scientific">Haematococcus lacustris</name>
    <name type="common">Green alga</name>
    <name type="synonym">Haematococcus pluvialis</name>
    <dbReference type="NCBI Taxonomy" id="44745"/>
    <lineage>
        <taxon>Eukaryota</taxon>
        <taxon>Viridiplantae</taxon>
        <taxon>Chlorophyta</taxon>
        <taxon>core chlorophytes</taxon>
        <taxon>Chlorophyceae</taxon>
        <taxon>CS clade</taxon>
        <taxon>Chlamydomonadales</taxon>
        <taxon>Haematococcaceae</taxon>
        <taxon>Haematococcus</taxon>
    </lineage>
</organism>
<dbReference type="EMBL" id="BLLF01000163">
    <property type="protein sequence ID" value="GFH08460.1"/>
    <property type="molecule type" value="Genomic_DNA"/>
</dbReference>
<evidence type="ECO:0000313" key="2">
    <source>
        <dbReference type="EMBL" id="GFH08460.1"/>
    </source>
</evidence>
<evidence type="ECO:0000256" key="1">
    <source>
        <dbReference type="SAM" id="MobiDB-lite"/>
    </source>
</evidence>
<keyword evidence="3" id="KW-1185">Reference proteome</keyword>
<feature type="compositionally biased region" description="Basic and acidic residues" evidence="1">
    <location>
        <begin position="156"/>
        <end position="167"/>
    </location>
</feature>
<dbReference type="Proteomes" id="UP000485058">
    <property type="component" value="Unassembled WGS sequence"/>
</dbReference>
<proteinExistence type="predicted"/>